<dbReference type="EC" id="3.5.3.8" evidence="5 6"/>
<dbReference type="InterPro" id="IPR006035">
    <property type="entry name" value="Ureohydrolase"/>
</dbReference>
<comment type="cofactor">
    <cofactor evidence="5">
        <name>Mn(2+)</name>
        <dbReference type="ChEBI" id="CHEBI:29035"/>
    </cofactor>
    <text evidence="5">Binds 2 manganese ions per subunit.</text>
</comment>
<gene>
    <name evidence="5" type="primary">hutG</name>
    <name evidence="9" type="ORF">B0180_01500</name>
</gene>
<dbReference type="Gene3D" id="3.40.800.10">
    <property type="entry name" value="Ureohydrolase domain"/>
    <property type="match status" value="1"/>
</dbReference>
<dbReference type="GO" id="GO:0019557">
    <property type="term" value="P:L-histidine catabolic process to glutamate and formate"/>
    <property type="evidence" value="ECO:0007669"/>
    <property type="project" value="UniProtKB-UniPathway"/>
</dbReference>
<dbReference type="CDD" id="cd09988">
    <property type="entry name" value="Formimidoylglutamase"/>
    <property type="match status" value="1"/>
</dbReference>
<dbReference type="InterPro" id="IPR023696">
    <property type="entry name" value="Ureohydrolase_dom_sf"/>
</dbReference>
<feature type="binding site" evidence="5">
    <location>
        <position position="168"/>
    </location>
    <ligand>
        <name>Mn(2+)</name>
        <dbReference type="ChEBI" id="CHEBI:29035"/>
        <label>2</label>
    </ligand>
</feature>
<evidence type="ECO:0000313" key="10">
    <source>
        <dbReference type="Proteomes" id="UP000190322"/>
    </source>
</evidence>
<keyword evidence="3 5" id="KW-0369">Histidine metabolism</keyword>
<evidence type="ECO:0000256" key="5">
    <source>
        <dbReference type="HAMAP-Rule" id="MF_00737"/>
    </source>
</evidence>
<dbReference type="RefSeq" id="WP_078255350.1">
    <property type="nucleotide sequence ID" value="NZ_MUXT01000001.1"/>
</dbReference>
<evidence type="ECO:0000313" key="9">
    <source>
        <dbReference type="EMBL" id="OOR85493.1"/>
    </source>
</evidence>
<dbReference type="GO" id="GO:0019556">
    <property type="term" value="P:L-histidine catabolic process to glutamate and formamide"/>
    <property type="evidence" value="ECO:0007669"/>
    <property type="project" value="UniProtKB-UniRule"/>
</dbReference>
<evidence type="ECO:0000256" key="6">
    <source>
        <dbReference type="NCBIfam" id="TIGR01227"/>
    </source>
</evidence>
<protein>
    <recommendedName>
        <fullName evidence="5 6">Formimidoylglutamase</fullName>
        <ecNumber evidence="5 6">3.5.3.8</ecNumber>
    </recommendedName>
    <alternativeName>
        <fullName evidence="5">Formiminoglutamase</fullName>
    </alternativeName>
    <alternativeName>
        <fullName evidence="5">Formiminoglutamate hydrolase</fullName>
    </alternativeName>
</protein>
<dbReference type="SUPFAM" id="SSF52768">
    <property type="entry name" value="Arginase/deacetylase"/>
    <property type="match status" value="1"/>
</dbReference>
<feature type="binding site" evidence="5">
    <location>
        <position position="254"/>
    </location>
    <ligand>
        <name>Mn(2+)</name>
        <dbReference type="ChEBI" id="CHEBI:29035"/>
        <label>1</label>
    </ligand>
</feature>
<feature type="binding site" evidence="5">
    <location>
        <position position="166"/>
    </location>
    <ligand>
        <name>Mn(2+)</name>
        <dbReference type="ChEBI" id="CHEBI:29035"/>
        <label>2</label>
    </ligand>
</feature>
<keyword evidence="2 5" id="KW-0378">Hydrolase</keyword>
<dbReference type="EMBL" id="MUXT01000001">
    <property type="protein sequence ID" value="OOR85493.1"/>
    <property type="molecule type" value="Genomic_DNA"/>
</dbReference>
<keyword evidence="1 5" id="KW-0479">Metal-binding</keyword>
<feature type="binding site" evidence="5">
    <location>
        <position position="254"/>
    </location>
    <ligand>
        <name>Mn(2+)</name>
        <dbReference type="ChEBI" id="CHEBI:29035"/>
        <label>2</label>
    </ligand>
</feature>
<comment type="function">
    <text evidence="5">Catalyzes the conversion of N-formimidoyl-L-glutamate to L-glutamate and formamide.</text>
</comment>
<dbReference type="NCBIfam" id="TIGR01227">
    <property type="entry name" value="hutG"/>
    <property type="match status" value="1"/>
</dbReference>
<keyword evidence="4 5" id="KW-0464">Manganese</keyword>
<dbReference type="GO" id="GO:0050415">
    <property type="term" value="F:formimidoylglutamase activity"/>
    <property type="evidence" value="ECO:0007669"/>
    <property type="project" value="UniProtKB-UniRule"/>
</dbReference>
<sequence length="334" mass="36752">MADFVSFVASGYTGRSDPLESDRSLYWHQMVQGFDYQRIGLIGFASHEGVKRNLGRIGANSGPAKIRQFFAKLPITPAIQDAYGQLNHLVGDVGEVVCEDFVEIMPHSLESAQALHADKVTEILAQNSVAIGLGGGHEIAFGSFLGLYQFLKLKNTSQKIGIINFDAHFDLRTDEYATSGTPFLQISEMLGRDFAYFCVGISRFGNTASLFDKANQLGVGIVSDDECHRLSYDEIWQRLAEFIEAVDVLYVTVDLDCLPAGVMPAVSAVNPKGIDLDLLEFLLTKIIDTHKVKVLDFAEFNPAYDIDDRGAKVAARLLAVCVEQLLLTEHDPII</sequence>
<dbReference type="GO" id="GO:0033389">
    <property type="term" value="P:putrescine biosynthetic process from arginine, via agmatine"/>
    <property type="evidence" value="ECO:0007669"/>
    <property type="project" value="TreeGrafter"/>
</dbReference>
<comment type="caution">
    <text evidence="9">The sequence shown here is derived from an EMBL/GenBank/DDBJ whole genome shotgun (WGS) entry which is preliminary data.</text>
</comment>
<dbReference type="AlphaFoldDB" id="A0A1S9ZQ29"/>
<proteinExistence type="inferred from homology"/>
<dbReference type="Pfam" id="PF00491">
    <property type="entry name" value="Arginase"/>
    <property type="match status" value="1"/>
</dbReference>
<accession>A0A1S9ZQ29</accession>
<dbReference type="Proteomes" id="UP000190322">
    <property type="component" value="Unassembled WGS sequence"/>
</dbReference>
<feature type="binding site" evidence="5">
    <location>
        <position position="137"/>
    </location>
    <ligand>
        <name>Mn(2+)</name>
        <dbReference type="ChEBI" id="CHEBI:29035"/>
        <label>1</label>
    </ligand>
</feature>
<dbReference type="GO" id="GO:0008783">
    <property type="term" value="F:agmatinase activity"/>
    <property type="evidence" value="ECO:0007669"/>
    <property type="project" value="TreeGrafter"/>
</dbReference>
<name>A0A1S9ZQ29_9GAMM</name>
<dbReference type="HAMAP" id="MF_00737">
    <property type="entry name" value="Formimidoylglutam"/>
    <property type="match status" value="1"/>
</dbReference>
<dbReference type="UniPathway" id="UPA00379">
    <property type="reaction ID" value="UER00552"/>
</dbReference>
<feature type="binding site" evidence="5">
    <location>
        <position position="170"/>
    </location>
    <ligand>
        <name>Mn(2+)</name>
        <dbReference type="ChEBI" id="CHEBI:29035"/>
        <label>1</label>
    </ligand>
</feature>
<dbReference type="PROSITE" id="PS51409">
    <property type="entry name" value="ARGINASE_2"/>
    <property type="match status" value="1"/>
</dbReference>
<evidence type="ECO:0000256" key="4">
    <source>
        <dbReference type="ARBA" id="ARBA00023211"/>
    </source>
</evidence>
<evidence type="ECO:0000256" key="2">
    <source>
        <dbReference type="ARBA" id="ARBA00022801"/>
    </source>
</evidence>
<feature type="binding site" evidence="5">
    <location>
        <position position="256"/>
    </location>
    <ligand>
        <name>Mn(2+)</name>
        <dbReference type="ChEBI" id="CHEBI:29035"/>
        <label>2</label>
    </ligand>
</feature>
<organism evidence="9 10">
    <name type="scientific">Moraxella canis</name>
    <dbReference type="NCBI Taxonomy" id="90239"/>
    <lineage>
        <taxon>Bacteria</taxon>
        <taxon>Pseudomonadati</taxon>
        <taxon>Pseudomonadota</taxon>
        <taxon>Gammaproteobacteria</taxon>
        <taxon>Moraxellales</taxon>
        <taxon>Moraxellaceae</taxon>
        <taxon>Moraxella</taxon>
    </lineage>
</organism>
<dbReference type="InterPro" id="IPR005923">
    <property type="entry name" value="HutG"/>
</dbReference>
<evidence type="ECO:0000256" key="7">
    <source>
        <dbReference type="PROSITE-ProRule" id="PRU00742"/>
    </source>
</evidence>
<comment type="catalytic activity">
    <reaction evidence="5">
        <text>N-formimidoyl-L-glutamate + H2O = formamide + L-glutamate</text>
        <dbReference type="Rhea" id="RHEA:22492"/>
        <dbReference type="ChEBI" id="CHEBI:15377"/>
        <dbReference type="ChEBI" id="CHEBI:16397"/>
        <dbReference type="ChEBI" id="CHEBI:29985"/>
        <dbReference type="ChEBI" id="CHEBI:58928"/>
        <dbReference type="EC" id="3.5.3.8"/>
    </reaction>
</comment>
<dbReference type="GO" id="GO:0030145">
    <property type="term" value="F:manganese ion binding"/>
    <property type="evidence" value="ECO:0007669"/>
    <property type="project" value="UniProtKB-UniRule"/>
</dbReference>
<dbReference type="InterPro" id="IPR020855">
    <property type="entry name" value="Ureohydrolase_Mn_BS"/>
</dbReference>
<evidence type="ECO:0000256" key="3">
    <source>
        <dbReference type="ARBA" id="ARBA00022808"/>
    </source>
</evidence>
<dbReference type="PANTHER" id="PTHR11358:SF35">
    <property type="entry name" value="FORMIMIDOYLGLUTAMASE"/>
    <property type="match status" value="1"/>
</dbReference>
<dbReference type="PANTHER" id="PTHR11358">
    <property type="entry name" value="ARGINASE/AGMATINASE"/>
    <property type="match status" value="1"/>
</dbReference>
<reference evidence="9 10" key="1">
    <citation type="submission" date="2017-02" db="EMBL/GenBank/DDBJ databases">
        <title>Draft genome sequence of Moraxella canis CCUG 8415A type strain.</title>
        <authorList>
            <person name="Engstrom-Jakobsson H."/>
            <person name="Salva-Serra F."/>
            <person name="Thorell K."/>
            <person name="Gonzales-Siles L."/>
            <person name="Karlsson R."/>
            <person name="Boulund F."/>
            <person name="Engstrand L."/>
            <person name="Moore E."/>
        </authorList>
    </citation>
    <scope>NUCLEOTIDE SEQUENCE [LARGE SCALE GENOMIC DNA]</scope>
    <source>
        <strain evidence="9 10">CCUG 8415A</strain>
    </source>
</reference>
<evidence type="ECO:0000256" key="8">
    <source>
        <dbReference type="RuleBase" id="RU003684"/>
    </source>
</evidence>
<comment type="similarity">
    <text evidence="5 7 8">Belongs to the arginase family.</text>
</comment>
<feature type="binding site" evidence="5">
    <location>
        <position position="166"/>
    </location>
    <ligand>
        <name>Mn(2+)</name>
        <dbReference type="ChEBI" id="CHEBI:29035"/>
        <label>1</label>
    </ligand>
</feature>
<evidence type="ECO:0000256" key="1">
    <source>
        <dbReference type="ARBA" id="ARBA00022723"/>
    </source>
</evidence>
<dbReference type="PROSITE" id="PS01053">
    <property type="entry name" value="ARGINASE_1"/>
    <property type="match status" value="1"/>
</dbReference>
<comment type="pathway">
    <text evidence="5">Amino-acid degradation; L-histidine degradation into L-glutamate; L-glutamate from N-formimidoyl-L-glutamate (hydrolase route): step 1/1.</text>
</comment>